<dbReference type="SMART" id="SM00248">
    <property type="entry name" value="ANK"/>
    <property type="match status" value="6"/>
</dbReference>
<name>A0AAD5TAM9_9FUNG</name>
<dbReference type="PANTHER" id="PTHR24173:SF74">
    <property type="entry name" value="ANKYRIN REPEAT DOMAIN-CONTAINING PROTEIN 16"/>
    <property type="match status" value="1"/>
</dbReference>
<dbReference type="PANTHER" id="PTHR24173">
    <property type="entry name" value="ANKYRIN REPEAT CONTAINING"/>
    <property type="match status" value="1"/>
</dbReference>
<keyword evidence="5" id="KW-1185">Reference proteome</keyword>
<dbReference type="SUPFAM" id="SSF48403">
    <property type="entry name" value="Ankyrin repeat"/>
    <property type="match status" value="1"/>
</dbReference>
<dbReference type="InterPro" id="IPR001810">
    <property type="entry name" value="F-box_dom"/>
</dbReference>
<dbReference type="AlphaFoldDB" id="A0AAD5TAM9"/>
<gene>
    <name evidence="4" type="ORF">HK100_001789</name>
</gene>
<evidence type="ECO:0000313" key="5">
    <source>
        <dbReference type="Proteomes" id="UP001211907"/>
    </source>
</evidence>
<organism evidence="4 5">
    <name type="scientific">Physocladia obscura</name>
    <dbReference type="NCBI Taxonomy" id="109957"/>
    <lineage>
        <taxon>Eukaryota</taxon>
        <taxon>Fungi</taxon>
        <taxon>Fungi incertae sedis</taxon>
        <taxon>Chytridiomycota</taxon>
        <taxon>Chytridiomycota incertae sedis</taxon>
        <taxon>Chytridiomycetes</taxon>
        <taxon>Chytridiales</taxon>
        <taxon>Chytriomycetaceae</taxon>
        <taxon>Physocladia</taxon>
    </lineage>
</organism>
<sequence>MTETSVMNLAWVRACGHFFSLDDVNEMERRFLGSLAYDLKIGDTETLVAWLATMRDLTMATESLASCREMVSFECIGMQMLGLDDTSNDGFHRVSSVSSITKFCSAGFGGWRESDSKTIVNEDRESFSISFPRISSRKQRKWTEFWKRFWPPFKKATAINWKLMSREINQLPDELLQQILEHLPVDSIVLKNIALASRRFGIIIDCDSVAFARRHLWFQAQINAQSLWYYLDENNIKFAGFRALPFAYRVAVFGEVLQAEQWDGNTSRNWAAVGYDEHLMWPLRWSLYSPPPSVSVSMPSVSKQPIPNASSPHFRLVQMLAKTHSFDAAANDNRAIRWCSMQGCPSTVTFLLSLPCVDPAARHNAALGDSCRLGNIEVVQLLLNDPRCNPSDHDNYAIRQTTWAGHKEILKLLLLDPRVDPACSNNKCIQIAVQNNNFQFVQLLLADSRVDCSADNNWCLREACHKGYNSIVKMLLANNKSDPRTLNQDCLRLSVQAGKSDTVEILLKDGRADPIAENNWCLRNAAIQGQAAIVKILLSDSRVSIPQDLAERATLLSPPVKDILLHYSPPTSLKKIHKVTTDEMIKSETRINEASVE</sequence>
<dbReference type="Gene3D" id="1.25.40.20">
    <property type="entry name" value="Ankyrin repeat-containing domain"/>
    <property type="match status" value="2"/>
</dbReference>
<protein>
    <recommendedName>
        <fullName evidence="3">F-box domain-containing protein</fullName>
    </recommendedName>
</protein>
<dbReference type="Proteomes" id="UP001211907">
    <property type="component" value="Unassembled WGS sequence"/>
</dbReference>
<accession>A0AAD5TAM9</accession>
<dbReference type="InterPro" id="IPR002110">
    <property type="entry name" value="Ankyrin_rpt"/>
</dbReference>
<dbReference type="InterPro" id="IPR036047">
    <property type="entry name" value="F-box-like_dom_sf"/>
</dbReference>
<dbReference type="Pfam" id="PF12796">
    <property type="entry name" value="Ank_2"/>
    <property type="match status" value="1"/>
</dbReference>
<dbReference type="InterPro" id="IPR036770">
    <property type="entry name" value="Ankyrin_rpt-contain_sf"/>
</dbReference>
<dbReference type="Pfam" id="PF00646">
    <property type="entry name" value="F-box"/>
    <property type="match status" value="1"/>
</dbReference>
<dbReference type="PROSITE" id="PS50181">
    <property type="entry name" value="FBOX"/>
    <property type="match status" value="1"/>
</dbReference>
<evidence type="ECO:0000313" key="4">
    <source>
        <dbReference type="EMBL" id="KAJ3142536.1"/>
    </source>
</evidence>
<feature type="domain" description="F-box" evidence="3">
    <location>
        <begin position="165"/>
        <end position="214"/>
    </location>
</feature>
<dbReference type="SUPFAM" id="SSF81383">
    <property type="entry name" value="F-box domain"/>
    <property type="match status" value="1"/>
</dbReference>
<keyword evidence="2" id="KW-0040">ANK repeat</keyword>
<dbReference type="EMBL" id="JADGJH010000014">
    <property type="protein sequence ID" value="KAJ3142536.1"/>
    <property type="molecule type" value="Genomic_DNA"/>
</dbReference>
<evidence type="ECO:0000259" key="3">
    <source>
        <dbReference type="PROSITE" id="PS50181"/>
    </source>
</evidence>
<evidence type="ECO:0000256" key="1">
    <source>
        <dbReference type="ARBA" id="ARBA00022737"/>
    </source>
</evidence>
<keyword evidence="1" id="KW-0677">Repeat</keyword>
<proteinExistence type="predicted"/>
<comment type="caution">
    <text evidence="4">The sequence shown here is derived from an EMBL/GenBank/DDBJ whole genome shotgun (WGS) entry which is preliminary data.</text>
</comment>
<reference evidence="4" key="1">
    <citation type="submission" date="2020-05" db="EMBL/GenBank/DDBJ databases">
        <title>Phylogenomic resolution of chytrid fungi.</title>
        <authorList>
            <person name="Stajich J.E."/>
            <person name="Amses K."/>
            <person name="Simmons R."/>
            <person name="Seto K."/>
            <person name="Myers J."/>
            <person name="Bonds A."/>
            <person name="Quandt C.A."/>
            <person name="Barry K."/>
            <person name="Liu P."/>
            <person name="Grigoriev I."/>
            <person name="Longcore J.E."/>
            <person name="James T.Y."/>
        </authorList>
    </citation>
    <scope>NUCLEOTIDE SEQUENCE</scope>
    <source>
        <strain evidence="4">JEL0513</strain>
    </source>
</reference>
<evidence type="ECO:0000256" key="2">
    <source>
        <dbReference type="ARBA" id="ARBA00023043"/>
    </source>
</evidence>